<dbReference type="InterPro" id="IPR003477">
    <property type="entry name" value="PemK-like"/>
</dbReference>
<dbReference type="SUPFAM" id="SSF50118">
    <property type="entry name" value="Cell growth inhibitor/plasmid maintenance toxic component"/>
    <property type="match status" value="1"/>
</dbReference>
<evidence type="ECO:0000313" key="3">
    <source>
        <dbReference type="EMBL" id="KEI67546.1"/>
    </source>
</evidence>
<dbReference type="eggNOG" id="COG2337">
    <property type="taxonomic scope" value="Bacteria"/>
</dbReference>
<evidence type="ECO:0000313" key="4">
    <source>
        <dbReference type="Proteomes" id="UP000027395"/>
    </source>
</evidence>
<dbReference type="RefSeq" id="WP_026788015.1">
    <property type="nucleotide sequence ID" value="NZ_CM002803.1"/>
</dbReference>
<evidence type="ECO:0000256" key="2">
    <source>
        <dbReference type="ARBA" id="ARBA00022649"/>
    </source>
</evidence>
<dbReference type="EMBL" id="CM002803">
    <property type="protein sequence ID" value="KEI67546.1"/>
    <property type="molecule type" value="Genomic_DNA"/>
</dbReference>
<comment type="similarity">
    <text evidence="1">Belongs to the PemK/MazF family.</text>
</comment>
<proteinExistence type="inferred from homology"/>
<gene>
    <name evidence="3" type="ORF">A19Y_2657</name>
</gene>
<keyword evidence="4" id="KW-1185">Reference proteome</keyword>
<protein>
    <recommendedName>
        <fullName evidence="5">Type II toxin-antitoxin system PemK/MazF family toxin</fullName>
    </recommendedName>
</protein>
<evidence type="ECO:0008006" key="5">
    <source>
        <dbReference type="Google" id="ProtNLM"/>
    </source>
</evidence>
<dbReference type="PATRIC" id="fig|388467.6.peg.2603"/>
<accession>A0A073CHE0</accession>
<dbReference type="Gene3D" id="2.30.30.110">
    <property type="match status" value="1"/>
</dbReference>
<organism evidence="3 4">
    <name type="scientific">Planktothrix agardhii (strain NIVA-CYA 126/8)</name>
    <dbReference type="NCBI Taxonomy" id="388467"/>
    <lineage>
        <taxon>Bacteria</taxon>
        <taxon>Bacillati</taxon>
        <taxon>Cyanobacteriota</taxon>
        <taxon>Cyanophyceae</taxon>
        <taxon>Oscillatoriophycideae</taxon>
        <taxon>Oscillatoriales</taxon>
        <taxon>Microcoleaceae</taxon>
        <taxon>Planktothrix</taxon>
    </lineage>
</organism>
<evidence type="ECO:0000256" key="1">
    <source>
        <dbReference type="ARBA" id="ARBA00007521"/>
    </source>
</evidence>
<keyword evidence="2" id="KW-1277">Toxin-antitoxin system</keyword>
<reference evidence="3 4" key="1">
    <citation type="journal article" date="2014" name="Appl. Environ. Microbiol.">
        <title>Elucidation of insertion elements encoded on plasmids and in vitro construction of shuttle vectors from the toxic cyanobacterium Planktothrix.</title>
        <authorList>
            <person name="Christiansen G."/>
            <person name="Goesmann A."/>
            <person name="Kurmayer R."/>
        </authorList>
    </citation>
    <scope>NUCLEOTIDE SEQUENCE [LARGE SCALE GENOMIC DNA]</scope>
    <source>
        <strain evidence="3 4">NIVA-CYA 126/8</strain>
    </source>
</reference>
<dbReference type="Proteomes" id="UP000027395">
    <property type="component" value="Chromosome"/>
</dbReference>
<dbReference type="STRING" id="388467.A19Y_2657"/>
<dbReference type="HOGENOM" id="CLU_121823_6_1_3"/>
<dbReference type="GO" id="GO:0003677">
    <property type="term" value="F:DNA binding"/>
    <property type="evidence" value="ECO:0007669"/>
    <property type="project" value="InterPro"/>
</dbReference>
<sequence length="113" mass="12592">MKPGDIVLIRFPQADLKSGKLRPALIIAISPSRHRDLLLALISSRLHQATLGFDEIINTSDSDYINTGLKVASLIRLGRLTSVESSVINARLGNISPERLIRIKNLLINWLRK</sequence>
<name>A0A073CHE0_PLAA1</name>
<dbReference type="Pfam" id="PF02452">
    <property type="entry name" value="PemK_toxin"/>
    <property type="match status" value="1"/>
</dbReference>
<dbReference type="InterPro" id="IPR011067">
    <property type="entry name" value="Plasmid_toxin/cell-grow_inhib"/>
</dbReference>
<dbReference type="AlphaFoldDB" id="A0A073CHE0"/>